<dbReference type="CDD" id="cd00075">
    <property type="entry name" value="HATPase"/>
    <property type="match status" value="1"/>
</dbReference>
<dbReference type="PRINTS" id="PR00344">
    <property type="entry name" value="BCTRLSENSOR"/>
</dbReference>
<dbReference type="Gene3D" id="3.30.565.10">
    <property type="entry name" value="Histidine kinase-like ATPase, C-terminal domain"/>
    <property type="match status" value="1"/>
</dbReference>
<evidence type="ECO:0000313" key="13">
    <source>
        <dbReference type="EMBL" id="RDC56985.1"/>
    </source>
</evidence>
<dbReference type="EC" id="2.7.13.3" evidence="3"/>
<keyword evidence="8 13" id="KW-0418">Kinase</keyword>
<feature type="domain" description="Histidine kinase" evidence="12">
    <location>
        <begin position="287"/>
        <end position="503"/>
    </location>
</feature>
<dbReference type="SUPFAM" id="SSF55874">
    <property type="entry name" value="ATPase domain of HSP90 chaperone/DNA topoisomerase II/histidine kinase"/>
    <property type="match status" value="1"/>
</dbReference>
<reference evidence="13 14" key="1">
    <citation type="submission" date="2018-07" db="EMBL/GenBank/DDBJ databases">
        <title>Pedobacter sp. nov., isolated from soil.</title>
        <authorList>
            <person name="Zhou L.Y."/>
            <person name="Du Z.J."/>
        </authorList>
    </citation>
    <scope>NUCLEOTIDE SEQUENCE [LARGE SCALE GENOMIC DNA]</scope>
    <source>
        <strain evidence="13 14">JDX94</strain>
    </source>
</reference>
<dbReference type="SMART" id="SM00387">
    <property type="entry name" value="HATPase_c"/>
    <property type="match status" value="1"/>
</dbReference>
<dbReference type="InterPro" id="IPR036097">
    <property type="entry name" value="HisK_dim/P_sf"/>
</dbReference>
<evidence type="ECO:0000256" key="9">
    <source>
        <dbReference type="ARBA" id="ARBA00022989"/>
    </source>
</evidence>
<comment type="subcellular location">
    <subcellularLocation>
        <location evidence="2">Cell membrane</location>
        <topology evidence="2">Multi-pass membrane protein</topology>
    </subcellularLocation>
</comment>
<dbReference type="SMART" id="SM00388">
    <property type="entry name" value="HisKA"/>
    <property type="match status" value="1"/>
</dbReference>
<keyword evidence="5" id="KW-0597">Phosphoprotein</keyword>
<evidence type="ECO:0000313" key="14">
    <source>
        <dbReference type="Proteomes" id="UP000253961"/>
    </source>
</evidence>
<gene>
    <name evidence="13" type="ORF">DU508_07245</name>
</gene>
<evidence type="ECO:0000256" key="10">
    <source>
        <dbReference type="ARBA" id="ARBA00023136"/>
    </source>
</evidence>
<dbReference type="GO" id="GO:0004721">
    <property type="term" value="F:phosphoprotein phosphatase activity"/>
    <property type="evidence" value="ECO:0007669"/>
    <property type="project" value="TreeGrafter"/>
</dbReference>
<evidence type="ECO:0000259" key="12">
    <source>
        <dbReference type="PROSITE" id="PS50109"/>
    </source>
</evidence>
<feature type="transmembrane region" description="Helical" evidence="11">
    <location>
        <begin position="7"/>
        <end position="28"/>
    </location>
</feature>
<dbReference type="GO" id="GO:0005886">
    <property type="term" value="C:plasma membrane"/>
    <property type="evidence" value="ECO:0007669"/>
    <property type="project" value="UniProtKB-SubCell"/>
</dbReference>
<evidence type="ECO:0000256" key="3">
    <source>
        <dbReference type="ARBA" id="ARBA00012438"/>
    </source>
</evidence>
<dbReference type="RefSeq" id="WP_115402169.1">
    <property type="nucleotide sequence ID" value="NZ_QPKV01000003.1"/>
</dbReference>
<accession>A0A369Q0K0</accession>
<evidence type="ECO:0000256" key="5">
    <source>
        <dbReference type="ARBA" id="ARBA00022553"/>
    </source>
</evidence>
<name>A0A369Q0K0_9SPHI</name>
<dbReference type="AlphaFoldDB" id="A0A369Q0K0"/>
<dbReference type="InterPro" id="IPR005467">
    <property type="entry name" value="His_kinase_dom"/>
</dbReference>
<dbReference type="PROSITE" id="PS50109">
    <property type="entry name" value="HIS_KIN"/>
    <property type="match status" value="1"/>
</dbReference>
<dbReference type="Gene3D" id="1.10.287.130">
    <property type="match status" value="1"/>
</dbReference>
<comment type="catalytic activity">
    <reaction evidence="1">
        <text>ATP + protein L-histidine = ADP + protein N-phospho-L-histidine.</text>
        <dbReference type="EC" id="2.7.13.3"/>
    </reaction>
</comment>
<dbReference type="Pfam" id="PF02518">
    <property type="entry name" value="HATPase_c"/>
    <property type="match status" value="1"/>
</dbReference>
<dbReference type="GO" id="GO:0000155">
    <property type="term" value="F:phosphorelay sensor kinase activity"/>
    <property type="evidence" value="ECO:0007669"/>
    <property type="project" value="InterPro"/>
</dbReference>
<evidence type="ECO:0000256" key="1">
    <source>
        <dbReference type="ARBA" id="ARBA00000085"/>
    </source>
</evidence>
<feature type="transmembrane region" description="Helical" evidence="11">
    <location>
        <begin position="246"/>
        <end position="268"/>
    </location>
</feature>
<dbReference type="GO" id="GO:0016036">
    <property type="term" value="P:cellular response to phosphate starvation"/>
    <property type="evidence" value="ECO:0007669"/>
    <property type="project" value="TreeGrafter"/>
</dbReference>
<sequence length="503" mass="57876">MRKSANLLVVICFSVMALLLLLQVYWIINYYNSALKDFEKEVNLAFEDGIKKELSLRCDTIQHIIENKLLDTTAFTISARFDKKDQKYVYTVSANGNAKDKFSSSFSLADYSKALPKDKRDTSVRKQVASRLALLMREEDLEQHIIYYRTQKLGLFMDEQTKKYQFDTARLRPAFNIYLKERKIKVPYSFIVKKEDSTNNKGIAASARTKTYPIVTKAFSTYRYTDNQRYVRAMFKSPTSYILSRMGLMLFSSLAMIVIVSGCMFVILKSLFREKRLSAIKNDFISNITHEFKTPISTVSIAIEALSSDEVNQNEDKRKRYLTHAKNEIERLNLLVDQVLKMAIYHEGKSTLTKEKIAIDSMIKQLINIHKIASGKDISVEYLNKSGTDCLLADETQFQHAINNILDNAIKYSRDQPEIKINILRNHNDLIISIEDNGIGISEKEIPAVFDKFYRVSTGNRHLVKGYGLGLNYVKQIMQQHNGWYKIESKLAQGTTVILGWPI</sequence>
<dbReference type="InterPro" id="IPR036890">
    <property type="entry name" value="HATPase_C_sf"/>
</dbReference>
<protein>
    <recommendedName>
        <fullName evidence="3">histidine kinase</fullName>
        <ecNumber evidence="3">2.7.13.3</ecNumber>
    </recommendedName>
</protein>
<dbReference type="InterPro" id="IPR003661">
    <property type="entry name" value="HisK_dim/P_dom"/>
</dbReference>
<organism evidence="13 14">
    <name type="scientific">Pedobacter chinensis</name>
    <dbReference type="NCBI Taxonomy" id="2282421"/>
    <lineage>
        <taxon>Bacteria</taxon>
        <taxon>Pseudomonadati</taxon>
        <taxon>Bacteroidota</taxon>
        <taxon>Sphingobacteriia</taxon>
        <taxon>Sphingobacteriales</taxon>
        <taxon>Sphingobacteriaceae</taxon>
        <taxon>Pedobacter</taxon>
    </lineage>
</organism>
<keyword evidence="6" id="KW-0808">Transferase</keyword>
<keyword evidence="4" id="KW-1003">Cell membrane</keyword>
<evidence type="ECO:0000256" key="11">
    <source>
        <dbReference type="SAM" id="Phobius"/>
    </source>
</evidence>
<dbReference type="InterPro" id="IPR003594">
    <property type="entry name" value="HATPase_dom"/>
</dbReference>
<keyword evidence="14" id="KW-1185">Reference proteome</keyword>
<comment type="caution">
    <text evidence="13">The sequence shown here is derived from an EMBL/GenBank/DDBJ whole genome shotgun (WGS) entry which is preliminary data.</text>
</comment>
<dbReference type="CDD" id="cd00082">
    <property type="entry name" value="HisKA"/>
    <property type="match status" value="1"/>
</dbReference>
<proteinExistence type="predicted"/>
<evidence type="ECO:0000256" key="6">
    <source>
        <dbReference type="ARBA" id="ARBA00022679"/>
    </source>
</evidence>
<dbReference type="Proteomes" id="UP000253961">
    <property type="component" value="Unassembled WGS sequence"/>
</dbReference>
<evidence type="ECO:0000256" key="8">
    <source>
        <dbReference type="ARBA" id="ARBA00022777"/>
    </source>
</evidence>
<dbReference type="InterPro" id="IPR050351">
    <property type="entry name" value="BphY/WalK/GraS-like"/>
</dbReference>
<dbReference type="PANTHER" id="PTHR45453">
    <property type="entry name" value="PHOSPHATE REGULON SENSOR PROTEIN PHOR"/>
    <property type="match status" value="1"/>
</dbReference>
<dbReference type="Pfam" id="PF00512">
    <property type="entry name" value="HisKA"/>
    <property type="match status" value="1"/>
</dbReference>
<evidence type="ECO:0000256" key="4">
    <source>
        <dbReference type="ARBA" id="ARBA00022475"/>
    </source>
</evidence>
<dbReference type="InterPro" id="IPR004358">
    <property type="entry name" value="Sig_transdc_His_kin-like_C"/>
</dbReference>
<evidence type="ECO:0000256" key="7">
    <source>
        <dbReference type="ARBA" id="ARBA00022692"/>
    </source>
</evidence>
<dbReference type="EMBL" id="QPKV01000003">
    <property type="protein sequence ID" value="RDC56985.1"/>
    <property type="molecule type" value="Genomic_DNA"/>
</dbReference>
<dbReference type="SUPFAM" id="SSF47384">
    <property type="entry name" value="Homodimeric domain of signal transducing histidine kinase"/>
    <property type="match status" value="1"/>
</dbReference>
<dbReference type="OrthoDB" id="921707at2"/>
<keyword evidence="7 11" id="KW-0812">Transmembrane</keyword>
<keyword evidence="9 11" id="KW-1133">Transmembrane helix</keyword>
<evidence type="ECO:0000256" key="2">
    <source>
        <dbReference type="ARBA" id="ARBA00004651"/>
    </source>
</evidence>
<dbReference type="PANTHER" id="PTHR45453:SF2">
    <property type="entry name" value="HISTIDINE KINASE"/>
    <property type="match status" value="1"/>
</dbReference>
<keyword evidence="10 11" id="KW-0472">Membrane</keyword>